<organism evidence="2 3">
    <name type="scientific">Herbaspirillum robiniae</name>
    <dbReference type="NCBI Taxonomy" id="2014887"/>
    <lineage>
        <taxon>Bacteria</taxon>
        <taxon>Pseudomonadati</taxon>
        <taxon>Pseudomonadota</taxon>
        <taxon>Betaproteobacteria</taxon>
        <taxon>Burkholderiales</taxon>
        <taxon>Oxalobacteraceae</taxon>
        <taxon>Herbaspirillum</taxon>
    </lineage>
</organism>
<dbReference type="Proteomes" id="UP000536746">
    <property type="component" value="Unassembled WGS sequence"/>
</dbReference>
<accession>A0ABX2M0J4</accession>
<evidence type="ECO:0000313" key="3">
    <source>
        <dbReference type="Proteomes" id="UP000536746"/>
    </source>
</evidence>
<evidence type="ECO:0000313" key="2">
    <source>
        <dbReference type="EMBL" id="NUU01359.1"/>
    </source>
</evidence>
<gene>
    <name evidence="2" type="ORF">HNO84_07100</name>
</gene>
<feature type="compositionally biased region" description="Acidic residues" evidence="1">
    <location>
        <begin position="31"/>
        <end position="40"/>
    </location>
</feature>
<feature type="compositionally biased region" description="Basic and acidic residues" evidence="1">
    <location>
        <begin position="16"/>
        <end position="30"/>
    </location>
</feature>
<protein>
    <recommendedName>
        <fullName evidence="4">Serine kinase/phosphatase</fullName>
    </recommendedName>
</protein>
<sequence>MAKHNEHGGQGPRAGHLPEAEVERLLREDPASADDVDALDEVTQLRRREERNAPESLDEESIGLEHISGIDEEEVARELNLDGGEDADEDTYGNTVKPDKDLTP</sequence>
<evidence type="ECO:0000256" key="1">
    <source>
        <dbReference type="SAM" id="MobiDB-lite"/>
    </source>
</evidence>
<feature type="compositionally biased region" description="Basic and acidic residues" evidence="1">
    <location>
        <begin position="43"/>
        <end position="53"/>
    </location>
</feature>
<comment type="caution">
    <text evidence="2">The sequence shown here is derived from an EMBL/GenBank/DDBJ whole genome shotgun (WGS) entry which is preliminary data.</text>
</comment>
<name>A0ABX2M0J4_9BURK</name>
<dbReference type="EMBL" id="JABFMT010000005">
    <property type="protein sequence ID" value="NUU01359.1"/>
    <property type="molecule type" value="Genomic_DNA"/>
</dbReference>
<dbReference type="RefSeq" id="WP_079214934.1">
    <property type="nucleotide sequence ID" value="NZ_CP018845.1"/>
</dbReference>
<reference evidence="2 3" key="1">
    <citation type="journal article" date="2020" name="Front. Plant Sci.">
        <title>Isolation of Rhizosphere Bacteria That Improve Quality and Water Stress Tolerance in Greenhouse Ornamentals.</title>
        <authorList>
            <person name="Nordstedt N.P."/>
            <person name="Jones M.L."/>
        </authorList>
    </citation>
    <scope>NUCLEOTIDE SEQUENCE [LARGE SCALE GENOMIC DNA]</scope>
    <source>
        <strain evidence="2 3">C6C2</strain>
    </source>
</reference>
<proteinExistence type="predicted"/>
<feature type="region of interest" description="Disordered" evidence="1">
    <location>
        <begin position="1"/>
        <end position="104"/>
    </location>
</feature>
<evidence type="ECO:0008006" key="4">
    <source>
        <dbReference type="Google" id="ProtNLM"/>
    </source>
</evidence>
<keyword evidence="3" id="KW-1185">Reference proteome</keyword>